<evidence type="ECO:0000313" key="7">
    <source>
        <dbReference type="Proteomes" id="UP001218188"/>
    </source>
</evidence>
<evidence type="ECO:0000313" key="6">
    <source>
        <dbReference type="EMBL" id="KAJ7046880.1"/>
    </source>
</evidence>
<feature type="domain" description="BRCT" evidence="5">
    <location>
        <begin position="864"/>
        <end position="981"/>
    </location>
</feature>
<keyword evidence="3" id="KW-0539">Nucleus</keyword>
<organism evidence="6 7">
    <name type="scientific">Mycena alexandri</name>
    <dbReference type="NCBI Taxonomy" id="1745969"/>
    <lineage>
        <taxon>Eukaryota</taxon>
        <taxon>Fungi</taxon>
        <taxon>Dikarya</taxon>
        <taxon>Basidiomycota</taxon>
        <taxon>Agaricomycotina</taxon>
        <taxon>Agaricomycetes</taxon>
        <taxon>Agaricomycetidae</taxon>
        <taxon>Agaricales</taxon>
        <taxon>Marasmiineae</taxon>
        <taxon>Mycenaceae</taxon>
        <taxon>Mycena</taxon>
    </lineage>
</organism>
<dbReference type="EMBL" id="JARJCM010000002">
    <property type="protein sequence ID" value="KAJ7046880.1"/>
    <property type="molecule type" value="Genomic_DNA"/>
</dbReference>
<feature type="compositionally biased region" description="Basic residues" evidence="4">
    <location>
        <begin position="700"/>
        <end position="714"/>
    </location>
</feature>
<dbReference type="GO" id="GO:0005634">
    <property type="term" value="C:nucleus"/>
    <property type="evidence" value="ECO:0007669"/>
    <property type="project" value="UniProtKB-SubCell"/>
</dbReference>
<evidence type="ECO:0000259" key="5">
    <source>
        <dbReference type="PROSITE" id="PS50172"/>
    </source>
</evidence>
<dbReference type="Proteomes" id="UP001218188">
    <property type="component" value="Unassembled WGS sequence"/>
</dbReference>
<protein>
    <recommendedName>
        <fullName evidence="5">BRCT domain-containing protein</fullName>
    </recommendedName>
</protein>
<evidence type="ECO:0000256" key="1">
    <source>
        <dbReference type="ARBA" id="ARBA00004123"/>
    </source>
</evidence>
<dbReference type="Gene3D" id="3.40.50.10190">
    <property type="entry name" value="BRCT domain"/>
    <property type="match status" value="1"/>
</dbReference>
<dbReference type="PANTHER" id="PTHR15321:SF3">
    <property type="entry name" value="TP53-BINDING PROTEIN 1"/>
    <property type="match status" value="1"/>
</dbReference>
<dbReference type="PANTHER" id="PTHR15321">
    <property type="entry name" value="TUMOR SUPPRESSOR P53-BINDING PROTEIN 1"/>
    <property type="match status" value="1"/>
</dbReference>
<feature type="compositionally biased region" description="Low complexity" evidence="4">
    <location>
        <begin position="238"/>
        <end position="253"/>
    </location>
</feature>
<dbReference type="CDD" id="cd17724">
    <property type="entry name" value="BRCT_p53bp1_rpt2"/>
    <property type="match status" value="1"/>
</dbReference>
<feature type="compositionally biased region" description="Acidic residues" evidence="4">
    <location>
        <begin position="486"/>
        <end position="496"/>
    </location>
</feature>
<keyword evidence="7" id="KW-1185">Reference proteome</keyword>
<dbReference type="GO" id="GO:0045944">
    <property type="term" value="P:positive regulation of transcription by RNA polymerase II"/>
    <property type="evidence" value="ECO:0007669"/>
    <property type="project" value="TreeGrafter"/>
</dbReference>
<dbReference type="GO" id="GO:0042393">
    <property type="term" value="F:histone binding"/>
    <property type="evidence" value="ECO:0007669"/>
    <property type="project" value="TreeGrafter"/>
</dbReference>
<feature type="compositionally biased region" description="Basic and acidic residues" evidence="4">
    <location>
        <begin position="510"/>
        <end position="520"/>
    </location>
</feature>
<feature type="region of interest" description="Disordered" evidence="4">
    <location>
        <begin position="206"/>
        <end position="315"/>
    </location>
</feature>
<comment type="caution">
    <text evidence="6">The sequence shown here is derived from an EMBL/GenBank/DDBJ whole genome shotgun (WGS) entry which is preliminary data.</text>
</comment>
<keyword evidence="2" id="KW-0227">DNA damage</keyword>
<dbReference type="InterPro" id="IPR036420">
    <property type="entry name" value="BRCT_dom_sf"/>
</dbReference>
<comment type="subcellular location">
    <subcellularLocation>
        <location evidence="1">Nucleus</location>
    </subcellularLocation>
</comment>
<feature type="compositionally biased region" description="Polar residues" evidence="4">
    <location>
        <begin position="285"/>
        <end position="301"/>
    </location>
</feature>
<dbReference type="InterPro" id="IPR047250">
    <property type="entry name" value="BRCT_p53bp1-like_rpt2"/>
</dbReference>
<dbReference type="Pfam" id="PF18115">
    <property type="entry name" value="Tudor_3"/>
    <property type="match status" value="1"/>
</dbReference>
<feature type="compositionally biased region" description="Basic residues" evidence="4">
    <location>
        <begin position="628"/>
        <end position="641"/>
    </location>
</feature>
<feature type="compositionally biased region" description="Polar residues" evidence="4">
    <location>
        <begin position="85"/>
        <end position="110"/>
    </location>
</feature>
<dbReference type="AlphaFoldDB" id="A0AAD6XG40"/>
<feature type="region of interest" description="Disordered" evidence="4">
    <location>
        <begin position="423"/>
        <end position="725"/>
    </location>
</feature>
<dbReference type="SUPFAM" id="SSF63748">
    <property type="entry name" value="Tudor/PWWP/MBT"/>
    <property type="match status" value="1"/>
</dbReference>
<dbReference type="Gene3D" id="2.30.30.140">
    <property type="match status" value="1"/>
</dbReference>
<evidence type="ECO:0000256" key="2">
    <source>
        <dbReference type="ARBA" id="ARBA00022763"/>
    </source>
</evidence>
<accession>A0AAD6XG40</accession>
<name>A0AAD6XG40_9AGAR</name>
<dbReference type="InterPro" id="IPR001357">
    <property type="entry name" value="BRCT_dom"/>
</dbReference>
<reference evidence="6" key="1">
    <citation type="submission" date="2023-03" db="EMBL/GenBank/DDBJ databases">
        <title>Massive genome expansion in bonnet fungi (Mycena s.s.) driven by repeated elements and novel gene families across ecological guilds.</title>
        <authorList>
            <consortium name="Lawrence Berkeley National Laboratory"/>
            <person name="Harder C.B."/>
            <person name="Miyauchi S."/>
            <person name="Viragh M."/>
            <person name="Kuo A."/>
            <person name="Thoen E."/>
            <person name="Andreopoulos B."/>
            <person name="Lu D."/>
            <person name="Skrede I."/>
            <person name="Drula E."/>
            <person name="Henrissat B."/>
            <person name="Morin E."/>
            <person name="Kohler A."/>
            <person name="Barry K."/>
            <person name="LaButti K."/>
            <person name="Morin E."/>
            <person name="Salamov A."/>
            <person name="Lipzen A."/>
            <person name="Mereny Z."/>
            <person name="Hegedus B."/>
            <person name="Baldrian P."/>
            <person name="Stursova M."/>
            <person name="Weitz H."/>
            <person name="Taylor A."/>
            <person name="Grigoriev I.V."/>
            <person name="Nagy L.G."/>
            <person name="Martin F."/>
            <person name="Kauserud H."/>
        </authorList>
    </citation>
    <scope>NUCLEOTIDE SEQUENCE</scope>
    <source>
        <strain evidence="6">CBHHK200</strain>
    </source>
</reference>
<evidence type="ECO:0000256" key="3">
    <source>
        <dbReference type="ARBA" id="ARBA00023242"/>
    </source>
</evidence>
<dbReference type="InterPro" id="IPR041297">
    <property type="entry name" value="Crb2_Tudor"/>
</dbReference>
<feature type="compositionally biased region" description="Acidic residues" evidence="4">
    <location>
        <begin position="521"/>
        <end position="531"/>
    </location>
</feature>
<dbReference type="SUPFAM" id="SSF52113">
    <property type="entry name" value="BRCT domain"/>
    <property type="match status" value="1"/>
</dbReference>
<feature type="compositionally biased region" description="Polar residues" evidence="4">
    <location>
        <begin position="464"/>
        <end position="474"/>
    </location>
</feature>
<feature type="compositionally biased region" description="Polar residues" evidence="4">
    <location>
        <begin position="14"/>
        <end position="39"/>
    </location>
</feature>
<feature type="compositionally biased region" description="Polar residues" evidence="4">
    <location>
        <begin position="128"/>
        <end position="146"/>
    </location>
</feature>
<feature type="compositionally biased region" description="Acidic residues" evidence="4">
    <location>
        <begin position="646"/>
        <end position="678"/>
    </location>
</feature>
<sequence length="1110" mass="121162">MDVDEHDGGAVEESQASQLLRDALQSQSQEENSMLNGSTIPVEEFDMSKDMSSSDSVDRPAPLYRYHGLASTQTQSQHDDDDPQNTFEGSQKENLSASRDALFSSSNQVQAMLVQPSPVRPPRDSLVPRSNRSPAKATTNTKTVSFESPKAVETPNKLPESRYSARSLKRATPALKRDHSQDSFAGDFADPAEKFIAASKQFDMPLAELERAPSPSMEESSKGGTEGTILVAATPTPSVSSNSQSQSQSQPRGSQDDEEEDYSTYHRQPEPEYEDPIPPPDEAASQESVQYPSSESPTSSYRRMYDKVTPPPEPTQIIEPTQLILEPTQIIEQTQIIEPTQLIEQYTSDAILPQQSVSVSVSNVTSTTAPKSLFNTIPEHKRNRYAHIPQFPPAQGNTTANVINSSAAGPLVMQKTQPAFEKPALPPARFFGMSKPLGAGTAPRPRPLLGDRTEIIPDSEPPRQASSSPVKPSNRSPPKPRLPPADDSDTDPDNEVVPDSMDVDGLNDPNDVHARSILMREEEEEDEEDEVPLSKVMGANGKKGKAEDLKGKGKMAPPPPRPKAAGVAAKKPKPNPPPIRTRRTRAGSAEVPSSVPHQDHPAADQATPASKPTRGAAATRGKSTGARGGKKKANGRAKRAPKQVSEAEETSDDELLPNSEKDEEASTESADDDDDDEYVAGPSNRKRKRGIKEESPTVPKLRKGAKGRPAKRPRAASGSTSTTSTTGTRVFALWRKDGNYYSGTVHSQPSAGVYKVNFDDHTSEKIRLDQMRLCLPRVGDTAFILGVQHAVKITSISTMDTGQEAVVVLADKEEQDLPVSDIRIPARTIHSCWLDDRFVKPAKAVMGSPTASRMSVSSVGSSKRPSGVFSRVGFCITNLAADKEKEAINAQIVRNGGLVIDDWQDVFVMKGKRTSKQWILNEGDVVLKFREVDRVFLLSEDPTHTPKYLIALALGIPCLRTDFVKHAIDTEDLSDWTMYLLPSGFSDVYQSRVSQFVNMDWGEGSEDMKEIINNPVAHKAFKGNKILCVSRDVLNASGKNSTIPPILLCMGATSVEAVRDVKNASLELGEYDYVVNKDDNARIAKMTETNIVSWDWVKDALISRCVPRIP</sequence>
<gene>
    <name evidence="6" type="ORF">C8F04DRAFT_1062013</name>
</gene>
<feature type="compositionally biased region" description="Low complexity" evidence="4">
    <location>
        <begin position="715"/>
        <end position="725"/>
    </location>
</feature>
<dbReference type="InterPro" id="IPR047252">
    <property type="entry name" value="TP53BP1-like"/>
</dbReference>
<dbReference type="InterPro" id="IPR047249">
    <property type="entry name" value="BRCT_p53bp1-like_rpt1"/>
</dbReference>
<feature type="region of interest" description="Disordered" evidence="4">
    <location>
        <begin position="1"/>
        <end position="186"/>
    </location>
</feature>
<proteinExistence type="predicted"/>
<dbReference type="GO" id="GO:0000077">
    <property type="term" value="P:DNA damage checkpoint signaling"/>
    <property type="evidence" value="ECO:0007669"/>
    <property type="project" value="TreeGrafter"/>
</dbReference>
<evidence type="ECO:0000256" key="4">
    <source>
        <dbReference type="SAM" id="MobiDB-lite"/>
    </source>
</evidence>
<dbReference type="PROSITE" id="PS50172">
    <property type="entry name" value="BRCT"/>
    <property type="match status" value="1"/>
</dbReference>
<dbReference type="CDD" id="cd17745">
    <property type="entry name" value="BRCT_p53bp1_rpt1"/>
    <property type="match status" value="1"/>
</dbReference>